<dbReference type="EMBL" id="JAPQER010000001">
    <property type="protein sequence ID" value="MCY6482833.1"/>
    <property type="molecule type" value="Genomic_DNA"/>
</dbReference>
<evidence type="ECO:0000259" key="4">
    <source>
        <dbReference type="Pfam" id="PF00675"/>
    </source>
</evidence>
<gene>
    <name evidence="6" type="ORF">OW763_00505</name>
</gene>
<evidence type="ECO:0000256" key="3">
    <source>
        <dbReference type="SAM" id="Coils"/>
    </source>
</evidence>
<organism evidence="6 7">
    <name type="scientific">Clostridium aestuarii</name>
    <dbReference type="NCBI Taxonomy" id="338193"/>
    <lineage>
        <taxon>Bacteria</taxon>
        <taxon>Bacillati</taxon>
        <taxon>Bacillota</taxon>
        <taxon>Clostridia</taxon>
        <taxon>Eubacteriales</taxon>
        <taxon>Clostridiaceae</taxon>
        <taxon>Clostridium</taxon>
    </lineage>
</organism>
<dbReference type="RefSeq" id="WP_268039102.1">
    <property type="nucleotide sequence ID" value="NZ_JAPQER010000001.1"/>
</dbReference>
<dbReference type="InterPro" id="IPR011249">
    <property type="entry name" value="Metalloenz_LuxS/M16"/>
</dbReference>
<dbReference type="InterPro" id="IPR007863">
    <property type="entry name" value="Peptidase_M16_C"/>
</dbReference>
<protein>
    <submittedName>
        <fullName evidence="6">Pitrilysin family protein</fullName>
    </submittedName>
</protein>
<dbReference type="InterPro" id="IPR001431">
    <property type="entry name" value="Pept_M16_Zn_BS"/>
</dbReference>
<dbReference type="InterPro" id="IPR050361">
    <property type="entry name" value="MPP/UQCRC_Complex"/>
</dbReference>
<evidence type="ECO:0000256" key="1">
    <source>
        <dbReference type="ARBA" id="ARBA00007261"/>
    </source>
</evidence>
<dbReference type="PROSITE" id="PS00143">
    <property type="entry name" value="INSULINASE"/>
    <property type="match status" value="1"/>
</dbReference>
<evidence type="ECO:0000259" key="5">
    <source>
        <dbReference type="Pfam" id="PF05193"/>
    </source>
</evidence>
<dbReference type="InterPro" id="IPR011765">
    <property type="entry name" value="Pept_M16_N"/>
</dbReference>
<feature type="coiled-coil region" evidence="3">
    <location>
        <begin position="59"/>
        <end position="86"/>
    </location>
</feature>
<sequence length="423" mass="49639">MEKNIFDLKRYKLDNGIEIVIINKDTQLASIHVGTHIGTIYEKKEEKGIAHFVEHMLFKGTKKRTNEELNEELEQLGGEYNAYTDYNCTVCSITALKEELEVSIDLLSDMIQNSTFLEEEIERERGVILSELRTGNDDIENYSFKKALEYAFKESSIKIDTIGKQDTVEKFNREQLMNFYKQYYVPNNCCITVVSPYEHYKVFEMIKKYFKDWKMGEFKRGEVKVENNIPVKKISYKKDLEQSTIVYIYTFHNLNKQEELVLRVLNYKFGESANSILFRRLREEKGLAYDIYSELDMSKYVKTISIYTSVNEEDVEEALSIIDLSIEDIKNEKIVFNEKNIALMKKVFKTAIANTLEDSTQLANYAFHQLIDGEDIYEFIDNMNNMEKITSKDIYHICRKIFKNPTIHVLVPGKVIRSEKNNN</sequence>
<dbReference type="Proteomes" id="UP001078443">
    <property type="component" value="Unassembled WGS sequence"/>
</dbReference>
<comment type="caution">
    <text evidence="6">The sequence shown here is derived from an EMBL/GenBank/DDBJ whole genome shotgun (WGS) entry which is preliminary data.</text>
</comment>
<accession>A0ABT4CV34</accession>
<proteinExistence type="inferred from homology"/>
<evidence type="ECO:0000256" key="2">
    <source>
        <dbReference type="RuleBase" id="RU004447"/>
    </source>
</evidence>
<evidence type="ECO:0000313" key="7">
    <source>
        <dbReference type="Proteomes" id="UP001078443"/>
    </source>
</evidence>
<dbReference type="SUPFAM" id="SSF63411">
    <property type="entry name" value="LuxS/MPP-like metallohydrolase"/>
    <property type="match status" value="2"/>
</dbReference>
<feature type="domain" description="Peptidase M16 C-terminal" evidence="5">
    <location>
        <begin position="170"/>
        <end position="339"/>
    </location>
</feature>
<feature type="domain" description="Peptidase M16 N-terminal" evidence="4">
    <location>
        <begin position="20"/>
        <end position="160"/>
    </location>
</feature>
<keyword evidence="3" id="KW-0175">Coiled coil</keyword>
<dbReference type="Pfam" id="PF05193">
    <property type="entry name" value="Peptidase_M16_C"/>
    <property type="match status" value="1"/>
</dbReference>
<dbReference type="PANTHER" id="PTHR11851">
    <property type="entry name" value="METALLOPROTEASE"/>
    <property type="match status" value="1"/>
</dbReference>
<name>A0ABT4CV34_9CLOT</name>
<dbReference type="Gene3D" id="3.30.830.10">
    <property type="entry name" value="Metalloenzyme, LuxS/M16 peptidase-like"/>
    <property type="match status" value="2"/>
</dbReference>
<reference evidence="6" key="1">
    <citation type="submission" date="2022-12" db="EMBL/GenBank/DDBJ databases">
        <authorList>
            <person name="Wang J."/>
        </authorList>
    </citation>
    <scope>NUCLEOTIDE SEQUENCE</scope>
    <source>
        <strain evidence="6">HY-45-18</strain>
    </source>
</reference>
<dbReference type="Pfam" id="PF00675">
    <property type="entry name" value="Peptidase_M16"/>
    <property type="match status" value="1"/>
</dbReference>
<evidence type="ECO:0000313" key="6">
    <source>
        <dbReference type="EMBL" id="MCY6482833.1"/>
    </source>
</evidence>
<comment type="similarity">
    <text evidence="1 2">Belongs to the peptidase M16 family.</text>
</comment>
<dbReference type="PANTHER" id="PTHR11851:SF49">
    <property type="entry name" value="MITOCHONDRIAL-PROCESSING PEPTIDASE SUBUNIT ALPHA"/>
    <property type="match status" value="1"/>
</dbReference>
<keyword evidence="7" id="KW-1185">Reference proteome</keyword>